<sequence>MESMSVMPGLAKWKQTPLRYAGRREKSARLQTYHPSQEHPMLHRLTHRFKYLCLAAAIAMAGGCAATSDSARPDTGLTPTYSLTNTYWKLTQLDGAPVTMAPGQEREVRITLTDDGKVHGFTGCNQVMGGYTLAGTALRFTQLAGTRMACPPPLMQLESAVLANLNSVTGYRFDGEYLILLKDGAPVARFESVYL</sequence>
<dbReference type="PANTHER" id="PTHR35535:SF2">
    <property type="entry name" value="DUF306 DOMAIN-CONTAINING PROTEIN"/>
    <property type="match status" value="1"/>
</dbReference>
<evidence type="ECO:0000313" key="3">
    <source>
        <dbReference type="Proteomes" id="UP000279594"/>
    </source>
</evidence>
<accession>A0A3G2E7B1</accession>
<dbReference type="InterPro" id="IPR005184">
    <property type="entry name" value="DUF306_Meta_HslJ"/>
</dbReference>
<dbReference type="Proteomes" id="UP000279594">
    <property type="component" value="Chromosome"/>
</dbReference>
<dbReference type="Gene3D" id="2.40.128.270">
    <property type="match status" value="1"/>
</dbReference>
<protein>
    <submittedName>
        <fullName evidence="2">META domain-containing protein</fullName>
    </submittedName>
</protein>
<feature type="domain" description="DUF306" evidence="1">
    <location>
        <begin position="81"/>
        <end position="191"/>
    </location>
</feature>
<dbReference type="AlphaFoldDB" id="A0A3G2E7B1"/>
<dbReference type="InterPro" id="IPR038670">
    <property type="entry name" value="HslJ-like_sf"/>
</dbReference>
<evidence type="ECO:0000313" key="2">
    <source>
        <dbReference type="EMBL" id="AYM75917.1"/>
    </source>
</evidence>
<keyword evidence="3" id="KW-1185">Reference proteome</keyword>
<dbReference type="EMBL" id="CP033019">
    <property type="protein sequence ID" value="AYM75917.1"/>
    <property type="molecule type" value="Genomic_DNA"/>
</dbReference>
<proteinExistence type="predicted"/>
<organism evidence="2 3">
    <name type="scientific">Janthinobacterium agaricidamnosum</name>
    <dbReference type="NCBI Taxonomy" id="55508"/>
    <lineage>
        <taxon>Bacteria</taxon>
        <taxon>Pseudomonadati</taxon>
        <taxon>Pseudomonadota</taxon>
        <taxon>Betaproteobacteria</taxon>
        <taxon>Burkholderiales</taxon>
        <taxon>Oxalobacteraceae</taxon>
        <taxon>Janthinobacterium</taxon>
    </lineage>
</organism>
<name>A0A3G2E7B1_9BURK</name>
<evidence type="ECO:0000259" key="1">
    <source>
        <dbReference type="Pfam" id="PF03724"/>
    </source>
</evidence>
<dbReference type="Pfam" id="PF03724">
    <property type="entry name" value="META"/>
    <property type="match status" value="1"/>
</dbReference>
<dbReference type="PANTHER" id="PTHR35535">
    <property type="entry name" value="HEAT SHOCK PROTEIN HSLJ"/>
    <property type="match status" value="1"/>
</dbReference>
<dbReference type="InterPro" id="IPR053147">
    <property type="entry name" value="Hsp_HslJ-like"/>
</dbReference>
<gene>
    <name evidence="2" type="ORF">D9M09_09025</name>
</gene>
<reference evidence="2 3" key="1">
    <citation type="submission" date="2018-10" db="EMBL/GenBank/DDBJ databases">
        <title>Effects of UV and annual dynamics of microbial communities in freshwater RAS systems.</title>
        <authorList>
            <person name="Bekkelund A.K."/>
            <person name="Hansen B.R."/>
            <person name="Stokken H."/>
            <person name="Eriksen B.F."/>
            <person name="Kashulin N.A."/>
        </authorList>
    </citation>
    <scope>NUCLEOTIDE SEQUENCE [LARGE SCALE GENOMIC DNA]</scope>
    <source>
        <strain evidence="2 3">BHSEK</strain>
    </source>
</reference>